<dbReference type="PANTHER" id="PTHR41317">
    <property type="entry name" value="PD-(D_E)XK NUCLEASE FAMILY TRANSPOSASE"/>
    <property type="match status" value="1"/>
</dbReference>
<evidence type="ECO:0000313" key="1">
    <source>
        <dbReference type="EMBL" id="PSB16388.1"/>
    </source>
</evidence>
<dbReference type="Proteomes" id="UP000238634">
    <property type="component" value="Unassembled WGS sequence"/>
</dbReference>
<dbReference type="AlphaFoldDB" id="A0A2T1D7C1"/>
<dbReference type="PANTHER" id="PTHR41317:SF1">
    <property type="entry name" value="PD-(D_E)XK NUCLEASE FAMILY TRANSPOSASE"/>
    <property type="match status" value="1"/>
</dbReference>
<gene>
    <name evidence="1" type="ORF">C7B65_21955</name>
</gene>
<dbReference type="Pfam" id="PF12784">
    <property type="entry name" value="PDDEXK_2"/>
    <property type="match status" value="1"/>
</dbReference>
<dbReference type="OrthoDB" id="495817at2"/>
<accession>A0A2T1D7C1</accession>
<dbReference type="InterPro" id="IPR010106">
    <property type="entry name" value="RpnA"/>
</dbReference>
<keyword evidence="2" id="KW-1185">Reference proteome</keyword>
<reference evidence="1 2" key="1">
    <citation type="submission" date="2018-02" db="EMBL/GenBank/DDBJ databases">
        <authorList>
            <person name="Cohen D.B."/>
            <person name="Kent A.D."/>
        </authorList>
    </citation>
    <scope>NUCLEOTIDE SEQUENCE [LARGE SCALE GENOMIC DNA]</scope>
    <source>
        <strain evidence="1 2">ULC007</strain>
    </source>
</reference>
<dbReference type="STRING" id="1920490.GCA_001895925_02470"/>
<proteinExistence type="predicted"/>
<protein>
    <submittedName>
        <fullName evidence="1">Transposase</fullName>
    </submittedName>
</protein>
<sequence>MSGVYINPKTDFAFKKIFGSKQSTDILISFLNAILYQSRPIIEDLEILDPYQAPRIKGIKDSYLDVKATIVGNKTVIIEMQVLNVLGFEKRVLYNAAKAFSIQLNIGDDYTLLNPVIALTITDFEMFSESPKVISRYKLKEQDDLTDYSEDIELVFVELPKFNKPLNELETITDKWLYFLKCANQLEEVPSSLESIPAINHAFSVAKQSKLTRKELEVLEKREIFIHDSRNAILKARQEGRQEGRREGRQEGEAIGAKQRAIDIARQLLDVLDIETISQKTGLSIEEIQALR</sequence>
<dbReference type="NCBIfam" id="TIGR01784">
    <property type="entry name" value="T_den_put_tspse"/>
    <property type="match status" value="1"/>
</dbReference>
<dbReference type="EMBL" id="PVWG01000043">
    <property type="protein sequence ID" value="PSB16388.1"/>
    <property type="molecule type" value="Genomic_DNA"/>
</dbReference>
<comment type="caution">
    <text evidence="1">The sequence shown here is derived from an EMBL/GenBank/DDBJ whole genome shotgun (WGS) entry which is preliminary data.</text>
</comment>
<reference evidence="1 2" key="2">
    <citation type="submission" date="2018-03" db="EMBL/GenBank/DDBJ databases">
        <title>The ancient ancestry and fast evolution of plastids.</title>
        <authorList>
            <person name="Moore K.R."/>
            <person name="Magnabosco C."/>
            <person name="Momper L."/>
            <person name="Gold D.A."/>
            <person name="Bosak T."/>
            <person name="Fournier G.P."/>
        </authorList>
    </citation>
    <scope>NUCLEOTIDE SEQUENCE [LARGE SCALE GENOMIC DNA]</scope>
    <source>
        <strain evidence="1 2">ULC007</strain>
    </source>
</reference>
<organism evidence="1 2">
    <name type="scientific">Phormidesmis priestleyi ULC007</name>
    <dbReference type="NCBI Taxonomy" id="1920490"/>
    <lineage>
        <taxon>Bacteria</taxon>
        <taxon>Bacillati</taxon>
        <taxon>Cyanobacteriota</taxon>
        <taxon>Cyanophyceae</taxon>
        <taxon>Leptolyngbyales</taxon>
        <taxon>Leptolyngbyaceae</taxon>
        <taxon>Phormidesmis</taxon>
    </lineage>
</organism>
<evidence type="ECO:0000313" key="2">
    <source>
        <dbReference type="Proteomes" id="UP000238634"/>
    </source>
</evidence>
<dbReference type="RefSeq" id="WP_073074770.1">
    <property type="nucleotide sequence ID" value="NZ_MPPI01000045.1"/>
</dbReference>
<name>A0A2T1D7C1_9CYAN</name>